<dbReference type="Proteomes" id="UP000430345">
    <property type="component" value="Unassembled WGS sequence"/>
</dbReference>
<dbReference type="EMBL" id="WHJC01000029">
    <property type="protein sequence ID" value="MPQ42942.1"/>
    <property type="molecule type" value="Genomic_DNA"/>
</dbReference>
<keyword evidence="4" id="KW-1185">Reference proteome</keyword>
<dbReference type="AlphaFoldDB" id="A0A6I1ML42"/>
<name>A0A6I1ML42_9CLOT</name>
<dbReference type="OrthoDB" id="9764267at2"/>
<dbReference type="NCBIfam" id="NF041545">
    <property type="entry name" value="GrdB_like_no_Se"/>
    <property type="match status" value="1"/>
</dbReference>
<dbReference type="NCBIfam" id="TIGR01918">
    <property type="entry name" value="various_sel_PB"/>
    <property type="match status" value="1"/>
</dbReference>
<protein>
    <submittedName>
        <fullName evidence="3">Glycine/betaine/sarcosine/D-proline family reductase selenoprotein B</fullName>
    </submittedName>
</protein>
<reference evidence="3 4" key="1">
    <citation type="submission" date="2019-10" db="EMBL/GenBank/DDBJ databases">
        <title>The Genome Sequence of Clostridium tarantellae Isolated from Fish Brain.</title>
        <authorList>
            <person name="Bano L."/>
            <person name="Kiel M."/>
            <person name="Sales G."/>
            <person name="Doxey A.C."/>
            <person name="Mansfield M.J."/>
            <person name="Schiavone M."/>
            <person name="Rossetto O."/>
            <person name="Pirazzini M."/>
            <person name="Dobrindt U."/>
            <person name="Montecucco C."/>
        </authorList>
    </citation>
    <scope>NUCLEOTIDE SEQUENCE [LARGE SCALE GENOMIC DNA]</scope>
    <source>
        <strain evidence="3 4">DSM 3997</strain>
    </source>
</reference>
<organism evidence="3 4">
    <name type="scientific">Clostridium tarantellae</name>
    <dbReference type="NCBI Taxonomy" id="39493"/>
    <lineage>
        <taxon>Bacteria</taxon>
        <taxon>Bacillati</taxon>
        <taxon>Bacillota</taxon>
        <taxon>Clostridia</taxon>
        <taxon>Eubacteriales</taxon>
        <taxon>Clostridiaceae</taxon>
        <taxon>Clostridium</taxon>
    </lineage>
</organism>
<dbReference type="InterPro" id="IPR010187">
    <property type="entry name" value="Various_sel_PB"/>
</dbReference>
<dbReference type="InterPro" id="IPR048083">
    <property type="entry name" value="GrdB-like"/>
</dbReference>
<accession>A0A6I1ML42</accession>
<comment type="caution">
    <text evidence="3">The sequence shown here is derived from an EMBL/GenBank/DDBJ whole genome shotgun (WGS) entry which is preliminary data.</text>
</comment>
<keyword evidence="1" id="KW-0712">Selenocysteine</keyword>
<sequence length="174" mass="19274">MKVIMVYDQIQAGVGIKDDHMTPLGVKKEVVGPAIMMEPYLKKVGGKVIACIYCGAGYYEENTEEVTRKICALIEKVKPDVVMCGPAFNYERYGNMSAHIAYAINEKTSVPALSAMSKENENTIEEFKDKIFIVETPKKGGIGLNKSLQGMCQLAKAMVNKEDTNAIVEEYCFK</sequence>
<evidence type="ECO:0000313" key="3">
    <source>
        <dbReference type="EMBL" id="MPQ42942.1"/>
    </source>
</evidence>
<evidence type="ECO:0000313" key="4">
    <source>
        <dbReference type="Proteomes" id="UP000430345"/>
    </source>
</evidence>
<evidence type="ECO:0000256" key="2">
    <source>
        <dbReference type="ARBA" id="ARBA00023002"/>
    </source>
</evidence>
<dbReference type="Pfam" id="PF07355">
    <property type="entry name" value="GRDB"/>
    <property type="match status" value="1"/>
</dbReference>
<evidence type="ECO:0000256" key="1">
    <source>
        <dbReference type="ARBA" id="ARBA00022933"/>
    </source>
</evidence>
<proteinExistence type="predicted"/>
<dbReference type="GO" id="GO:0050485">
    <property type="term" value="F:oxidoreductase activity, acting on X-H and Y-H to form an X-Y bond, with a disulfide as acceptor"/>
    <property type="evidence" value="ECO:0007669"/>
    <property type="project" value="InterPro"/>
</dbReference>
<keyword evidence="2" id="KW-0560">Oxidoreductase</keyword>
<dbReference type="RefSeq" id="WP_152888020.1">
    <property type="nucleotide sequence ID" value="NZ_WHJC01000029.1"/>
</dbReference>
<gene>
    <name evidence="3" type="ORF">GBZ86_04120</name>
</gene>